<keyword evidence="2" id="KW-1133">Transmembrane helix</keyword>
<organism evidence="3 4">
    <name type="scientific">Colletotrichum lupini</name>
    <dbReference type="NCBI Taxonomy" id="145971"/>
    <lineage>
        <taxon>Eukaryota</taxon>
        <taxon>Fungi</taxon>
        <taxon>Dikarya</taxon>
        <taxon>Ascomycota</taxon>
        <taxon>Pezizomycotina</taxon>
        <taxon>Sordariomycetes</taxon>
        <taxon>Hypocreomycetidae</taxon>
        <taxon>Glomerellales</taxon>
        <taxon>Glomerellaceae</taxon>
        <taxon>Colletotrichum</taxon>
        <taxon>Colletotrichum acutatum species complex</taxon>
    </lineage>
</organism>
<keyword evidence="2" id="KW-0812">Transmembrane</keyword>
<proteinExistence type="predicted"/>
<protein>
    <submittedName>
        <fullName evidence="3">BZIP transcription factor</fullName>
    </submittedName>
</protein>
<keyword evidence="2" id="KW-0472">Membrane</keyword>
<evidence type="ECO:0000313" key="4">
    <source>
        <dbReference type="Proteomes" id="UP000830671"/>
    </source>
</evidence>
<dbReference type="EMBL" id="CP019477">
    <property type="protein sequence ID" value="UQC85160.1"/>
    <property type="molecule type" value="Genomic_DNA"/>
</dbReference>
<keyword evidence="4" id="KW-1185">Reference proteome</keyword>
<dbReference type="Proteomes" id="UP000830671">
    <property type="component" value="Chromosome 5"/>
</dbReference>
<dbReference type="KEGG" id="clup:CLUP02_10656"/>
<evidence type="ECO:0000256" key="1">
    <source>
        <dbReference type="SAM" id="MobiDB-lite"/>
    </source>
</evidence>
<feature type="region of interest" description="Disordered" evidence="1">
    <location>
        <begin position="1"/>
        <end position="35"/>
    </location>
</feature>
<sequence length="69" mass="7083">MGTSPNHASTGGDTKSPKQSNNATPPRQSKSDTLSIPLLADSSPKDIVVAAIIVVVVVVFVVVHSLTTT</sequence>
<evidence type="ECO:0000256" key="2">
    <source>
        <dbReference type="SAM" id="Phobius"/>
    </source>
</evidence>
<reference evidence="3" key="1">
    <citation type="journal article" date="2021" name="Mol. Plant Microbe Interact.">
        <title>Complete Genome Sequence of the Plant-Pathogenic Fungus Colletotrichum lupini.</title>
        <authorList>
            <person name="Baroncelli R."/>
            <person name="Pensec F."/>
            <person name="Da Lio D."/>
            <person name="Boufleur T."/>
            <person name="Vicente I."/>
            <person name="Sarrocco S."/>
            <person name="Picot A."/>
            <person name="Baraldi E."/>
            <person name="Sukno S."/>
            <person name="Thon M."/>
            <person name="Le Floch G."/>
        </authorList>
    </citation>
    <scope>NUCLEOTIDE SEQUENCE</scope>
    <source>
        <strain evidence="3">IMI 504893</strain>
    </source>
</reference>
<evidence type="ECO:0000313" key="3">
    <source>
        <dbReference type="EMBL" id="UQC85160.1"/>
    </source>
</evidence>
<name>A0A9Q8WJR8_9PEZI</name>
<accession>A0A9Q8WJR8</accession>
<dbReference type="RefSeq" id="XP_049146775.1">
    <property type="nucleotide sequence ID" value="XM_049289630.1"/>
</dbReference>
<dbReference type="AlphaFoldDB" id="A0A9Q8WJR8"/>
<gene>
    <name evidence="3" type="ORF">CLUP02_10656</name>
</gene>
<dbReference type="GeneID" id="73344640"/>
<feature type="transmembrane region" description="Helical" evidence="2">
    <location>
        <begin position="47"/>
        <end position="66"/>
    </location>
</feature>
<feature type="compositionally biased region" description="Polar residues" evidence="1">
    <location>
        <begin position="1"/>
        <end position="34"/>
    </location>
</feature>